<evidence type="ECO:0000256" key="1">
    <source>
        <dbReference type="ARBA" id="ARBA00007447"/>
    </source>
</evidence>
<dbReference type="GO" id="GO:0006508">
    <property type="term" value="P:proteolysis"/>
    <property type="evidence" value="ECO:0007669"/>
    <property type="project" value="UniProtKB-KW"/>
</dbReference>
<dbReference type="PRINTS" id="PR00792">
    <property type="entry name" value="PEPSIN"/>
</dbReference>
<dbReference type="Proteomes" id="UP001213623">
    <property type="component" value="Chromosome 3"/>
</dbReference>
<evidence type="ECO:0000313" key="6">
    <source>
        <dbReference type="EMBL" id="WFD26521.1"/>
    </source>
</evidence>
<evidence type="ECO:0000256" key="3">
    <source>
        <dbReference type="RuleBase" id="RU000454"/>
    </source>
</evidence>
<dbReference type="InterPro" id="IPR021109">
    <property type="entry name" value="Peptidase_aspartic_dom_sf"/>
</dbReference>
<proteinExistence type="inferred from homology"/>
<keyword evidence="2 3" id="KW-0064">Aspartyl protease</keyword>
<dbReference type="InterPro" id="IPR033121">
    <property type="entry name" value="PEPTIDASE_A1"/>
</dbReference>
<sequence>MLPLFKYLVCAAVLATVVSAQSVPIAINLARRGSDSTRPRINSRIHKDVKDIMLKYTSIFAAYEENHGKRHPLQLPKTMSRKRSVADLDLQDTGNEAEWVGQMSYGNQTFYVQFDTGSSDTLVNPGAYSHRKSSTSIVTHDTFKISYEDGTAAEGHIYLDMLEIAGIKAKDVAIGVSQKNFTRPFERPSSGISGLGYPSIQTFPKTYKPFFMELMDQKVVNSGVFQFTMKPGNGSKLHLGGIDKSMYRDDMVWQNINRAYGFYVGYASINGENIKAVVDSGTTLIIGNYDQVKRIMKKLPNVTMKMEQGSLMGLFPCEEELDITINFAGKDFKLGREQTHWGKEDGQCVMSILGQRHMQMNAWVVGDSFFQVASIVFDQENDRLGFAWQA</sequence>
<dbReference type="GO" id="GO:0004190">
    <property type="term" value="F:aspartic-type endopeptidase activity"/>
    <property type="evidence" value="ECO:0007669"/>
    <property type="project" value="UniProtKB-KW"/>
</dbReference>
<dbReference type="InterPro" id="IPR001461">
    <property type="entry name" value="Aspartic_peptidase_A1"/>
</dbReference>
<feature type="signal peptide" evidence="4">
    <location>
        <begin position="1"/>
        <end position="20"/>
    </location>
</feature>
<dbReference type="PROSITE" id="PS51767">
    <property type="entry name" value="PEPTIDASE_A1"/>
    <property type="match status" value="1"/>
</dbReference>
<feature type="domain" description="Peptidase A1" evidence="5">
    <location>
        <begin position="99"/>
        <end position="387"/>
    </location>
</feature>
<keyword evidence="3" id="KW-0645">Protease</keyword>
<dbReference type="InterPro" id="IPR034164">
    <property type="entry name" value="Pepsin-like_dom"/>
</dbReference>
<evidence type="ECO:0000313" key="7">
    <source>
        <dbReference type="Proteomes" id="UP001213623"/>
    </source>
</evidence>
<feature type="chain" id="PRO_5041942415" evidence="4">
    <location>
        <begin position="21"/>
        <end position="390"/>
    </location>
</feature>
<evidence type="ECO:0000256" key="4">
    <source>
        <dbReference type="SAM" id="SignalP"/>
    </source>
</evidence>
<gene>
    <name evidence="6" type="ORF">MNAN1_001504</name>
</gene>
<name>A0AAF0EPP2_9BASI</name>
<reference evidence="6" key="1">
    <citation type="submission" date="2023-03" db="EMBL/GenBank/DDBJ databases">
        <title>Mating type loci evolution in Malassezia.</title>
        <authorList>
            <person name="Coelho M.A."/>
        </authorList>
    </citation>
    <scope>NUCLEOTIDE SEQUENCE</scope>
    <source>
        <strain evidence="6">CBS 9557</strain>
    </source>
</reference>
<dbReference type="AlphaFoldDB" id="A0AAF0EPP2"/>
<comment type="similarity">
    <text evidence="1 3">Belongs to the peptidase A1 family.</text>
</comment>
<dbReference type="Gene3D" id="2.40.70.10">
    <property type="entry name" value="Acid Proteases"/>
    <property type="match status" value="2"/>
</dbReference>
<keyword evidence="7" id="KW-1185">Reference proteome</keyword>
<dbReference type="PANTHER" id="PTHR47966">
    <property type="entry name" value="BETA-SITE APP-CLEAVING ENZYME, ISOFORM A-RELATED"/>
    <property type="match status" value="1"/>
</dbReference>
<dbReference type="EMBL" id="CP119894">
    <property type="protein sequence ID" value="WFD26521.1"/>
    <property type="molecule type" value="Genomic_DNA"/>
</dbReference>
<dbReference type="PANTHER" id="PTHR47966:SF57">
    <property type="entry name" value="PEPTIDASE A1 DOMAIN-CONTAINING PROTEIN"/>
    <property type="match status" value="1"/>
</dbReference>
<evidence type="ECO:0000256" key="2">
    <source>
        <dbReference type="ARBA" id="ARBA00022750"/>
    </source>
</evidence>
<dbReference type="PROSITE" id="PS00141">
    <property type="entry name" value="ASP_PROTEASE"/>
    <property type="match status" value="1"/>
</dbReference>
<evidence type="ECO:0000259" key="5">
    <source>
        <dbReference type="PROSITE" id="PS51767"/>
    </source>
</evidence>
<dbReference type="InterPro" id="IPR001969">
    <property type="entry name" value="Aspartic_peptidase_AS"/>
</dbReference>
<dbReference type="Pfam" id="PF00026">
    <property type="entry name" value="Asp"/>
    <property type="match status" value="1"/>
</dbReference>
<dbReference type="EC" id="3.4.23.5" evidence="6"/>
<accession>A0AAF0EPP2</accession>
<organism evidence="6 7">
    <name type="scientific">Malassezia nana</name>
    <dbReference type="NCBI Taxonomy" id="180528"/>
    <lineage>
        <taxon>Eukaryota</taxon>
        <taxon>Fungi</taxon>
        <taxon>Dikarya</taxon>
        <taxon>Basidiomycota</taxon>
        <taxon>Ustilaginomycotina</taxon>
        <taxon>Malasseziomycetes</taxon>
        <taxon>Malasseziales</taxon>
        <taxon>Malasseziaceae</taxon>
        <taxon>Malassezia</taxon>
    </lineage>
</organism>
<keyword evidence="4" id="KW-0732">Signal</keyword>
<protein>
    <submittedName>
        <fullName evidence="6">Cathepsin D</fullName>
        <ecNumber evidence="6">3.4.23.5</ecNumber>
    </submittedName>
</protein>
<keyword evidence="3 6" id="KW-0378">Hydrolase</keyword>
<dbReference type="CDD" id="cd05471">
    <property type="entry name" value="pepsin_like"/>
    <property type="match status" value="1"/>
</dbReference>
<dbReference type="SUPFAM" id="SSF50630">
    <property type="entry name" value="Acid proteases"/>
    <property type="match status" value="1"/>
</dbReference>